<dbReference type="OrthoDB" id="285216at2"/>
<dbReference type="AlphaFoldDB" id="A0A6N7ILD2"/>
<reference evidence="2 3" key="1">
    <citation type="submission" date="2019-10" db="EMBL/GenBank/DDBJ databases">
        <title>Comparative genomics of sulfur disproportionating microorganisms.</title>
        <authorList>
            <person name="Ward L.M."/>
            <person name="Bertran E."/>
            <person name="Johnston D."/>
        </authorList>
    </citation>
    <scope>NUCLEOTIDE SEQUENCE [LARGE SCALE GENOMIC DNA]</scope>
    <source>
        <strain evidence="2 3">DSM 14055</strain>
    </source>
</reference>
<dbReference type="NCBIfam" id="TIGR00277">
    <property type="entry name" value="HDIG"/>
    <property type="match status" value="1"/>
</dbReference>
<dbReference type="InterPro" id="IPR029044">
    <property type="entry name" value="Nucleotide-diphossugar_trans"/>
</dbReference>
<comment type="caution">
    <text evidence="2">The sequence shown here is derived from an EMBL/GenBank/DDBJ whole genome shotgun (WGS) entry which is preliminary data.</text>
</comment>
<dbReference type="InterPro" id="IPR054703">
    <property type="entry name" value="Mop-rel"/>
</dbReference>
<dbReference type="CDD" id="cd00077">
    <property type="entry name" value="HDc"/>
    <property type="match status" value="1"/>
</dbReference>
<evidence type="ECO:0000259" key="1">
    <source>
        <dbReference type="SMART" id="SM00471"/>
    </source>
</evidence>
<protein>
    <submittedName>
        <fullName evidence="2">NTP transferase domain-containing protein</fullName>
    </submittedName>
</protein>
<keyword evidence="3" id="KW-1185">Reference proteome</keyword>
<dbReference type="CDD" id="cd04182">
    <property type="entry name" value="GT_2_like_f"/>
    <property type="match status" value="1"/>
</dbReference>
<dbReference type="SMART" id="SM00471">
    <property type="entry name" value="HDc"/>
    <property type="match status" value="1"/>
</dbReference>
<dbReference type="RefSeq" id="WP_152944698.1">
    <property type="nucleotide sequence ID" value="NZ_WHYR01000001.1"/>
</dbReference>
<proteinExistence type="predicted"/>
<dbReference type="NCBIfam" id="NF045665">
    <property type="entry name" value="NTPtran_DVU1551"/>
    <property type="match status" value="1"/>
</dbReference>
<dbReference type="GO" id="GO:0016779">
    <property type="term" value="F:nucleotidyltransferase activity"/>
    <property type="evidence" value="ECO:0007669"/>
    <property type="project" value="UniProtKB-ARBA"/>
</dbReference>
<feature type="domain" description="HD/PDEase" evidence="1">
    <location>
        <begin position="219"/>
        <end position="327"/>
    </location>
</feature>
<dbReference type="Proteomes" id="UP000441717">
    <property type="component" value="Unassembled WGS sequence"/>
</dbReference>
<evidence type="ECO:0000313" key="3">
    <source>
        <dbReference type="Proteomes" id="UP000441717"/>
    </source>
</evidence>
<dbReference type="PANTHER" id="PTHR43777">
    <property type="entry name" value="MOLYBDENUM COFACTOR CYTIDYLYLTRANSFERASE"/>
    <property type="match status" value="1"/>
</dbReference>
<gene>
    <name evidence="2" type="ORF">GFC01_00540</name>
</gene>
<dbReference type="PANTHER" id="PTHR43777:SF1">
    <property type="entry name" value="MOLYBDENUM COFACTOR CYTIDYLYLTRANSFERASE"/>
    <property type="match status" value="1"/>
</dbReference>
<dbReference type="Pfam" id="PF12804">
    <property type="entry name" value="NTP_transf_3"/>
    <property type="match status" value="1"/>
</dbReference>
<dbReference type="Pfam" id="PF01966">
    <property type="entry name" value="HD"/>
    <property type="match status" value="1"/>
</dbReference>
<organism evidence="2 3">
    <name type="scientific">Desulfofundulus thermobenzoicus</name>
    <dbReference type="NCBI Taxonomy" id="29376"/>
    <lineage>
        <taxon>Bacteria</taxon>
        <taxon>Bacillati</taxon>
        <taxon>Bacillota</taxon>
        <taxon>Clostridia</taxon>
        <taxon>Eubacteriales</taxon>
        <taxon>Peptococcaceae</taxon>
        <taxon>Desulfofundulus</taxon>
    </lineage>
</organism>
<keyword evidence="2" id="KW-0808">Transferase</keyword>
<dbReference type="InterPro" id="IPR006675">
    <property type="entry name" value="HDIG_dom"/>
</dbReference>
<dbReference type="InterPro" id="IPR025877">
    <property type="entry name" value="MobA-like_NTP_Trfase"/>
</dbReference>
<dbReference type="Gene3D" id="3.90.550.10">
    <property type="entry name" value="Spore Coat Polysaccharide Biosynthesis Protein SpsA, Chain A"/>
    <property type="match status" value="1"/>
</dbReference>
<dbReference type="InterPro" id="IPR006674">
    <property type="entry name" value="HD_domain"/>
</dbReference>
<name>A0A6N7ILD2_9FIRM</name>
<dbReference type="Gene3D" id="1.10.3210.10">
    <property type="entry name" value="Hypothetical protein af1432"/>
    <property type="match status" value="1"/>
</dbReference>
<evidence type="ECO:0000313" key="2">
    <source>
        <dbReference type="EMBL" id="MQL50790.1"/>
    </source>
</evidence>
<dbReference type="SUPFAM" id="SSF109604">
    <property type="entry name" value="HD-domain/PDEase-like"/>
    <property type="match status" value="1"/>
</dbReference>
<dbReference type="SUPFAM" id="SSF53448">
    <property type="entry name" value="Nucleotide-diphospho-sugar transferases"/>
    <property type="match status" value="1"/>
</dbReference>
<sequence>MGEPEGIAAIVLAAGYSSRMGDCKPLLRLGPYSAVEHAVRCFFRAGIRDVRVVTGHRAEAVAAAVRPLGAGVIFNPRFDQGMYSSVQAGVETLGAEVEAFFLLPADHPLIRVSTIEKMLHYYRTGKKGIIYPAYGGRRGHPPLISARYVYEIRNGTYPDGLQELLNKYEHDALDVAVEDEGVVLDMDTPEDYRNLLYYLESRAVPTVEECRRILREARVSEAVWEHCHTVAALAFSLVKHLNRAGVELDEDLVLAGALLHDVARAQPQHARAGAELLQARGYPRVAAVVAAHMDIDVDEAKPLAEAEVVFLADKMVKGRGIVSISDRLAGMLETYCYDRQACRAARQRLKKAELIKKKVEKILGRPVEAVQPENWLSRETNSTEVEVNA</sequence>
<accession>A0A6N7ILD2</accession>
<dbReference type="EMBL" id="WHYR01000001">
    <property type="protein sequence ID" value="MQL50790.1"/>
    <property type="molecule type" value="Genomic_DNA"/>
</dbReference>
<dbReference type="InterPro" id="IPR003607">
    <property type="entry name" value="HD/PDEase_dom"/>
</dbReference>